<comment type="function">
    <text evidence="7 8">Required for the first step of histidine biosynthesis. May allow the feedback regulation of ATP phosphoribosyltransferase activity by histidine.</text>
</comment>
<dbReference type="HAMAP" id="MF_00125">
    <property type="entry name" value="HisZ"/>
    <property type="match status" value="1"/>
</dbReference>
<evidence type="ECO:0000256" key="3">
    <source>
        <dbReference type="ARBA" id="ARBA00005539"/>
    </source>
</evidence>
<evidence type="ECO:0000256" key="5">
    <source>
        <dbReference type="ARBA" id="ARBA00020397"/>
    </source>
</evidence>
<dbReference type="AlphaFoldDB" id="A0A365PIR0"/>
<reference evidence="11 12" key="1">
    <citation type="submission" date="2018-04" db="EMBL/GenBank/DDBJ databases">
        <title>Acinetobacter junii Genome sequencing and assembly.</title>
        <authorList>
            <person name="Su J."/>
            <person name="Rensing C."/>
            <person name="Mazhar H.S."/>
        </authorList>
    </citation>
    <scope>NUCLEOTIDE SEQUENCE [LARGE SCALE GENOMIC DNA]</scope>
    <source>
        <strain evidence="11 12">SC22</strain>
    </source>
</reference>
<evidence type="ECO:0000313" key="12">
    <source>
        <dbReference type="Proteomes" id="UP000253688"/>
    </source>
</evidence>
<comment type="subunit">
    <text evidence="4 8">Heteromultimer composed of HisG and HisZ subunits.</text>
</comment>
<dbReference type="RefSeq" id="WP_112987277.1">
    <property type="nucleotide sequence ID" value="NZ_CP131470.1"/>
</dbReference>
<comment type="similarity">
    <text evidence="3 8">Belongs to the class-II aminoacyl-tRNA synthetase family. HisZ subfamily.</text>
</comment>
<evidence type="ECO:0000256" key="8">
    <source>
        <dbReference type="HAMAP-Rule" id="MF_00125"/>
    </source>
</evidence>
<dbReference type="NCBIfam" id="NF009086">
    <property type="entry name" value="PRK12421.1"/>
    <property type="match status" value="1"/>
</dbReference>
<dbReference type="Pfam" id="PF13393">
    <property type="entry name" value="tRNA-synt_His"/>
    <property type="match status" value="1"/>
</dbReference>
<dbReference type="Gene3D" id="3.30.930.10">
    <property type="entry name" value="Bira Bifunctional Protein, Domain 2"/>
    <property type="match status" value="1"/>
</dbReference>
<dbReference type="NCBIfam" id="TIGR00443">
    <property type="entry name" value="hisZ_biosyn_reg"/>
    <property type="match status" value="1"/>
</dbReference>
<keyword evidence="11" id="KW-0328">Glycosyltransferase</keyword>
<evidence type="ECO:0000256" key="7">
    <source>
        <dbReference type="ARBA" id="ARBA00025246"/>
    </source>
</evidence>
<dbReference type="SUPFAM" id="SSF55681">
    <property type="entry name" value="Class II aaRS and biotin synthetases"/>
    <property type="match status" value="1"/>
</dbReference>
<proteinExistence type="inferred from homology"/>
<feature type="binding site" evidence="9">
    <location>
        <position position="272"/>
    </location>
    <ligand>
        <name>L-histidine</name>
        <dbReference type="ChEBI" id="CHEBI:57595"/>
    </ligand>
</feature>
<dbReference type="EMBL" id="QEWH01000044">
    <property type="protein sequence ID" value="RBA47215.1"/>
    <property type="molecule type" value="Genomic_DNA"/>
</dbReference>
<comment type="miscellaneous">
    <text evidence="8">This function is generally fulfilled by the C-terminal part of HisG, which is missing in some bacteria such as this one.</text>
</comment>
<feature type="binding site" evidence="9">
    <location>
        <position position="132"/>
    </location>
    <ligand>
        <name>L-histidine</name>
        <dbReference type="ChEBI" id="CHEBI:57595"/>
    </ligand>
</feature>
<organism evidence="11 12">
    <name type="scientific">Acinetobacter junii</name>
    <dbReference type="NCBI Taxonomy" id="40215"/>
    <lineage>
        <taxon>Bacteria</taxon>
        <taxon>Pseudomonadati</taxon>
        <taxon>Pseudomonadota</taxon>
        <taxon>Gammaproteobacteria</taxon>
        <taxon>Moraxellales</taxon>
        <taxon>Moraxellaceae</taxon>
        <taxon>Acinetobacter</taxon>
    </lineage>
</organism>
<gene>
    <name evidence="8" type="primary">hisZ</name>
    <name evidence="11" type="ORF">DC346_08625</name>
</gene>
<evidence type="ECO:0000256" key="9">
    <source>
        <dbReference type="PIRSR" id="PIRSR001549-1"/>
    </source>
</evidence>
<sequence>MTISETWLLPDGVADVLPEQAQVVETLRREALDFLAVRGYQLVYTPFIEYIESLSSLSESNQDLDLVTFKVIDQLSGRLLGVRADMTPQVARIDAHVRPIEGVARYCYAGTVLHTKPQNFNATRAPLQLGAELYGHDSIEADVEMIDVMLGLIEQAHTLEGAHLDLGHVGLFRSLVKRAGLNKNTENQLSDLYQRKALPELADFTQDLPMGSDFYALGRYASDLGALKANLSQDILNDADFKAAFEALESTFTQIQSKWSNLNIGIDVIELRSYHYHTGLMYAIYAPNRAAPLAQGGRYDGIGEHFGRSRPATGFSCDLYALGSTQFTEIETIVAPRGNDQNLLKAIADARHQGMRVVQLLGKDDLNSVPYATHQMVSQNGQWVIEKI</sequence>
<dbReference type="InterPro" id="IPR004516">
    <property type="entry name" value="HisRS/HisZ"/>
</dbReference>
<dbReference type="GO" id="GO:0004821">
    <property type="term" value="F:histidine-tRNA ligase activity"/>
    <property type="evidence" value="ECO:0007669"/>
    <property type="project" value="TreeGrafter"/>
</dbReference>
<dbReference type="GO" id="GO:0016757">
    <property type="term" value="F:glycosyltransferase activity"/>
    <property type="evidence" value="ECO:0007669"/>
    <property type="project" value="UniProtKB-KW"/>
</dbReference>
<dbReference type="STRING" id="40215.BVL33_12190"/>
<dbReference type="GO" id="GO:0000105">
    <property type="term" value="P:L-histidine biosynthetic process"/>
    <property type="evidence" value="ECO:0007669"/>
    <property type="project" value="UniProtKB-UniRule"/>
</dbReference>
<feature type="domain" description="Class II Histidinyl-tRNA synthetase (HisRS)-like catalytic core" evidence="10">
    <location>
        <begin position="12"/>
        <end position="322"/>
    </location>
</feature>
<name>A0A365PIR0_ACIJU</name>
<dbReference type="InterPro" id="IPR004517">
    <property type="entry name" value="HisZ"/>
</dbReference>
<comment type="pathway">
    <text evidence="2 8">Amino-acid biosynthesis; L-histidine biosynthesis; L-histidine from 5-phospho-alpha-D-ribose 1-diphosphate: step 1/9.</text>
</comment>
<feature type="binding site" evidence="9">
    <location>
        <begin position="85"/>
        <end position="87"/>
    </location>
    <ligand>
        <name>L-histidine</name>
        <dbReference type="ChEBI" id="CHEBI:57595"/>
    </ligand>
</feature>
<evidence type="ECO:0000256" key="1">
    <source>
        <dbReference type="ARBA" id="ARBA00004496"/>
    </source>
</evidence>
<dbReference type="GO" id="GO:0006427">
    <property type="term" value="P:histidyl-tRNA aminoacylation"/>
    <property type="evidence" value="ECO:0007669"/>
    <property type="project" value="TreeGrafter"/>
</dbReference>
<evidence type="ECO:0000313" key="11">
    <source>
        <dbReference type="EMBL" id="RBA47215.1"/>
    </source>
</evidence>
<evidence type="ECO:0000256" key="2">
    <source>
        <dbReference type="ARBA" id="ARBA00004667"/>
    </source>
</evidence>
<dbReference type="InterPro" id="IPR041715">
    <property type="entry name" value="HisRS-like_core"/>
</dbReference>
<comment type="caution">
    <text evidence="11">The sequence shown here is derived from an EMBL/GenBank/DDBJ whole genome shotgun (WGS) entry which is preliminary data.</text>
</comment>
<keyword evidence="8" id="KW-0368">Histidine biosynthesis</keyword>
<evidence type="ECO:0000256" key="6">
    <source>
        <dbReference type="ARBA" id="ARBA00022490"/>
    </source>
</evidence>
<protein>
    <recommendedName>
        <fullName evidence="5 8">ATP phosphoribosyltransferase regulatory subunit</fullName>
    </recommendedName>
</protein>
<dbReference type="PIRSF" id="PIRSF001549">
    <property type="entry name" value="His-tRNA_synth"/>
    <property type="match status" value="1"/>
</dbReference>
<dbReference type="PANTHER" id="PTHR43707">
    <property type="entry name" value="HISTIDYL-TRNA SYNTHETASE"/>
    <property type="match status" value="1"/>
</dbReference>
<dbReference type="Proteomes" id="UP000253688">
    <property type="component" value="Unassembled WGS sequence"/>
</dbReference>
<dbReference type="PANTHER" id="PTHR43707:SF1">
    <property type="entry name" value="HISTIDINE--TRNA LIGASE, MITOCHONDRIAL-RELATED"/>
    <property type="match status" value="1"/>
</dbReference>
<keyword evidence="11" id="KW-0808">Transferase</keyword>
<keyword evidence="8" id="KW-0028">Amino-acid biosynthesis</keyword>
<dbReference type="GO" id="GO:0005737">
    <property type="term" value="C:cytoplasm"/>
    <property type="evidence" value="ECO:0007669"/>
    <property type="project" value="UniProtKB-SubCell"/>
</dbReference>
<accession>A0A365PIR0</accession>
<evidence type="ECO:0000256" key="4">
    <source>
        <dbReference type="ARBA" id="ARBA00011496"/>
    </source>
</evidence>
<keyword evidence="6 8" id="KW-0963">Cytoplasm</keyword>
<comment type="subcellular location">
    <subcellularLocation>
        <location evidence="1 8">Cytoplasm</location>
    </subcellularLocation>
</comment>
<dbReference type="InterPro" id="IPR045864">
    <property type="entry name" value="aa-tRNA-synth_II/BPL/LPL"/>
</dbReference>
<dbReference type="UniPathway" id="UPA00031">
    <property type="reaction ID" value="UER00006"/>
</dbReference>
<feature type="binding site" evidence="9">
    <location>
        <position position="128"/>
    </location>
    <ligand>
        <name>L-histidine</name>
        <dbReference type="ChEBI" id="CHEBI:57595"/>
    </ligand>
</feature>
<evidence type="ECO:0000259" key="10">
    <source>
        <dbReference type="Pfam" id="PF13393"/>
    </source>
</evidence>
<dbReference type="NCBIfam" id="NF008935">
    <property type="entry name" value="PRK12292.1-1"/>
    <property type="match status" value="1"/>
</dbReference>